<feature type="domain" description="FHA" evidence="2">
    <location>
        <begin position="28"/>
        <end position="78"/>
    </location>
</feature>
<dbReference type="SUPFAM" id="SSF49879">
    <property type="entry name" value="SMAD/FHA domain"/>
    <property type="match status" value="1"/>
</dbReference>
<dbReference type="PROSITE" id="PS50006">
    <property type="entry name" value="FHA_DOMAIN"/>
    <property type="match status" value="1"/>
</dbReference>
<feature type="compositionally biased region" description="Basic and acidic residues" evidence="1">
    <location>
        <begin position="167"/>
        <end position="181"/>
    </location>
</feature>
<feature type="compositionally biased region" description="Basic and acidic residues" evidence="1">
    <location>
        <begin position="265"/>
        <end position="283"/>
    </location>
</feature>
<feature type="compositionally biased region" description="Basic and acidic residues" evidence="1">
    <location>
        <begin position="314"/>
        <end position="327"/>
    </location>
</feature>
<dbReference type="EMBL" id="GEVI01022847">
    <property type="protein sequence ID" value="JAU09473.1"/>
    <property type="molecule type" value="Transcribed_RNA"/>
</dbReference>
<feature type="compositionally biased region" description="Acidic residues" evidence="1">
    <location>
        <begin position="385"/>
        <end position="398"/>
    </location>
</feature>
<dbReference type="PANTHER" id="PTHR23308">
    <property type="entry name" value="NUCLEAR INHIBITOR OF PROTEIN PHOSPHATASE-1"/>
    <property type="match status" value="1"/>
</dbReference>
<dbReference type="InterPro" id="IPR000253">
    <property type="entry name" value="FHA_dom"/>
</dbReference>
<feature type="region of interest" description="Disordered" evidence="1">
    <location>
        <begin position="110"/>
        <end position="181"/>
    </location>
</feature>
<dbReference type="AlphaFoldDB" id="A0A1J3CNG8"/>
<evidence type="ECO:0000313" key="3">
    <source>
        <dbReference type="EMBL" id="JAU09473.1"/>
    </source>
</evidence>
<feature type="compositionally biased region" description="Polar residues" evidence="1">
    <location>
        <begin position="253"/>
        <end position="263"/>
    </location>
</feature>
<dbReference type="SMART" id="SM00240">
    <property type="entry name" value="FHA"/>
    <property type="match status" value="1"/>
</dbReference>
<evidence type="ECO:0000259" key="2">
    <source>
        <dbReference type="PROSITE" id="PS50006"/>
    </source>
</evidence>
<dbReference type="Gene3D" id="2.60.200.20">
    <property type="match status" value="1"/>
</dbReference>
<proteinExistence type="predicted"/>
<feature type="compositionally biased region" description="Acidic residues" evidence="1">
    <location>
        <begin position="328"/>
        <end position="337"/>
    </location>
</feature>
<dbReference type="Pfam" id="PF00498">
    <property type="entry name" value="FHA"/>
    <property type="match status" value="1"/>
</dbReference>
<name>A0A1J3CNG8_NOCCA</name>
<evidence type="ECO:0000256" key="1">
    <source>
        <dbReference type="SAM" id="MobiDB-lite"/>
    </source>
</evidence>
<gene>
    <name evidence="3" type="ORF">GA_TR1405_c0_g1_i1_g.4511</name>
</gene>
<accession>A0A1J3CNG8</accession>
<organism evidence="3">
    <name type="scientific">Noccaea caerulescens</name>
    <name type="common">Alpine penny-cress</name>
    <name type="synonym">Thlaspi caerulescens</name>
    <dbReference type="NCBI Taxonomy" id="107243"/>
    <lineage>
        <taxon>Eukaryota</taxon>
        <taxon>Viridiplantae</taxon>
        <taxon>Streptophyta</taxon>
        <taxon>Embryophyta</taxon>
        <taxon>Tracheophyta</taxon>
        <taxon>Spermatophyta</taxon>
        <taxon>Magnoliopsida</taxon>
        <taxon>eudicotyledons</taxon>
        <taxon>Gunneridae</taxon>
        <taxon>Pentapetalae</taxon>
        <taxon>rosids</taxon>
        <taxon>malvids</taxon>
        <taxon>Brassicales</taxon>
        <taxon>Brassicaceae</taxon>
        <taxon>Coluteocarpeae</taxon>
        <taxon>Noccaea</taxon>
    </lineage>
</organism>
<dbReference type="InterPro" id="IPR008984">
    <property type="entry name" value="SMAD_FHA_dom_sf"/>
</dbReference>
<feature type="region of interest" description="Disordered" evidence="1">
    <location>
        <begin position="196"/>
        <end position="403"/>
    </location>
</feature>
<feature type="compositionally biased region" description="Basic and acidic residues" evidence="1">
    <location>
        <begin position="138"/>
        <end position="158"/>
    </location>
</feature>
<sequence>MVPPLLKLAFVQGPREGDSLEYKPGSIVRIGRIVRGNEIGIKDAGISTKHLRIDSESENWRIFDLGSSNGTILNSDTLDPHTHVNLRHGDVIKLGEYTSIVVNFETDVQAQEHKLPPMPRRSNRRLPVADPDPVPMESVHEKPTGKGKSAKQDADEPRRRGRPPKRKAMEEIADKENDKEVNCRVTRSRKKVAITKEEEEEVPLEKKGNSRARGGKKNTEAAQNLGLNSIKLEMEDTPKGVEISAMKKRATRSRQIGNESMGSEENIKSKSEDTDTALEEKRPTRATRSKRKEIGGDVVPNQAPKSRAKKRKTESKSVVEEMEARNNDDDDDDDEDKENEKDVVEPQSDKKDETSKSVELEQVEIELRNSRLGEEDLSSSVREDGEAENLQDTIEEEREYNGEVVAGTECERDEEKAEQELRNKKNVDKLEVDLEKMTLGDWFKFMRVQLRKQIVDETEKLIEPMTSKSLRVHQHIAQHKQAKGKGSVS</sequence>
<feature type="compositionally biased region" description="Basic and acidic residues" evidence="1">
    <location>
        <begin position="338"/>
        <end position="374"/>
    </location>
</feature>
<reference evidence="3" key="1">
    <citation type="submission" date="2016-07" db="EMBL/GenBank/DDBJ databases">
        <title>De novo transcriptome assembly of four accessions of the metal hyperaccumulator plant Noccaea caerulescens.</title>
        <authorList>
            <person name="Blande D."/>
            <person name="Halimaa P."/>
            <person name="Tervahauta A.I."/>
            <person name="Aarts M.G."/>
            <person name="Karenlampi S.O."/>
        </authorList>
    </citation>
    <scope>NUCLEOTIDE SEQUENCE</scope>
</reference>
<dbReference type="InterPro" id="IPR050923">
    <property type="entry name" value="Cell_Proc_Reg/RNA_Proc"/>
</dbReference>
<protein>
    <submittedName>
        <fullName evidence="3">FHA domain-containing protein</fullName>
    </submittedName>
</protein>